<accession>A0A1H7B0W8</accession>
<proteinExistence type="predicted"/>
<evidence type="ECO:0000313" key="1">
    <source>
        <dbReference type="EMBL" id="SEJ66995.1"/>
    </source>
</evidence>
<evidence type="ECO:0000313" key="2">
    <source>
        <dbReference type="Proteomes" id="UP000199379"/>
    </source>
</evidence>
<sequence>MPIAKASFTSRHWVMFALSRCAEALRFADPSAPTPPPDAKTEEALARLAALSPHLLEDIGFTRDRHRSTAGRTVWTDGVRDFVVIDASGPAP</sequence>
<dbReference type="Proteomes" id="UP000199379">
    <property type="component" value="Unassembled WGS sequence"/>
</dbReference>
<dbReference type="EMBL" id="FNYD01000006">
    <property type="protein sequence ID" value="SEJ66995.1"/>
    <property type="molecule type" value="Genomic_DNA"/>
</dbReference>
<gene>
    <name evidence="1" type="ORF">SAMN05444007_106105</name>
</gene>
<dbReference type="AlphaFoldDB" id="A0A1H7B0W8"/>
<keyword evidence="2" id="KW-1185">Reference proteome</keyword>
<protein>
    <recommendedName>
        <fullName evidence="3">DUF1127 domain-containing protein</fullName>
    </recommendedName>
</protein>
<evidence type="ECO:0008006" key="3">
    <source>
        <dbReference type="Google" id="ProtNLM"/>
    </source>
</evidence>
<dbReference type="OrthoDB" id="7877350at2"/>
<organism evidence="1 2">
    <name type="scientific">Cribrihabitans marinus</name>
    <dbReference type="NCBI Taxonomy" id="1227549"/>
    <lineage>
        <taxon>Bacteria</taxon>
        <taxon>Pseudomonadati</taxon>
        <taxon>Pseudomonadota</taxon>
        <taxon>Alphaproteobacteria</taxon>
        <taxon>Rhodobacterales</taxon>
        <taxon>Paracoccaceae</taxon>
        <taxon>Cribrihabitans</taxon>
    </lineage>
</organism>
<name>A0A1H7B0W8_9RHOB</name>
<reference evidence="1 2" key="1">
    <citation type="submission" date="2016-10" db="EMBL/GenBank/DDBJ databases">
        <authorList>
            <person name="de Groot N.N."/>
        </authorList>
    </citation>
    <scope>NUCLEOTIDE SEQUENCE [LARGE SCALE GENOMIC DNA]</scope>
    <source>
        <strain evidence="1 2">DSM 29340</strain>
    </source>
</reference>